<evidence type="ECO:0000313" key="1">
    <source>
        <dbReference type="EMBL" id="RDX70321.1"/>
    </source>
</evidence>
<dbReference type="OrthoDB" id="1428029at2759"/>
<sequence>MVSNLMRHVNWLILSLNQSKEPFVLAKQAQQVYYTRYPTKIKLFVAKTLNDEYDGSNESTTIDYYQDDGITRRHHIVIYEEAIPLFNENATMDEVSINDIHFQWT</sequence>
<proteinExistence type="predicted"/>
<dbReference type="Proteomes" id="UP000257109">
    <property type="component" value="Unassembled WGS sequence"/>
</dbReference>
<feature type="non-terminal residue" evidence="1">
    <location>
        <position position="1"/>
    </location>
</feature>
<comment type="caution">
    <text evidence="1">The sequence shown here is derived from an EMBL/GenBank/DDBJ whole genome shotgun (WGS) entry which is preliminary data.</text>
</comment>
<evidence type="ECO:0000313" key="2">
    <source>
        <dbReference type="Proteomes" id="UP000257109"/>
    </source>
</evidence>
<keyword evidence="2" id="KW-1185">Reference proteome</keyword>
<name>A0A371EWC1_MUCPR</name>
<gene>
    <name evidence="1" type="ORF">CR513_50460</name>
</gene>
<dbReference type="AlphaFoldDB" id="A0A371EWC1"/>
<reference evidence="1" key="1">
    <citation type="submission" date="2018-05" db="EMBL/GenBank/DDBJ databases">
        <title>Draft genome of Mucuna pruriens seed.</title>
        <authorList>
            <person name="Nnadi N.E."/>
            <person name="Vos R."/>
            <person name="Hasami M.H."/>
            <person name="Devisetty U.K."/>
            <person name="Aguiy J.C."/>
        </authorList>
    </citation>
    <scope>NUCLEOTIDE SEQUENCE [LARGE SCALE GENOMIC DNA]</scope>
    <source>
        <strain evidence="1">JCA_2017</strain>
    </source>
</reference>
<dbReference type="EMBL" id="QJKJ01011748">
    <property type="protein sequence ID" value="RDX70321.1"/>
    <property type="molecule type" value="Genomic_DNA"/>
</dbReference>
<organism evidence="1 2">
    <name type="scientific">Mucuna pruriens</name>
    <name type="common">Velvet bean</name>
    <name type="synonym">Dolichos pruriens</name>
    <dbReference type="NCBI Taxonomy" id="157652"/>
    <lineage>
        <taxon>Eukaryota</taxon>
        <taxon>Viridiplantae</taxon>
        <taxon>Streptophyta</taxon>
        <taxon>Embryophyta</taxon>
        <taxon>Tracheophyta</taxon>
        <taxon>Spermatophyta</taxon>
        <taxon>Magnoliopsida</taxon>
        <taxon>eudicotyledons</taxon>
        <taxon>Gunneridae</taxon>
        <taxon>Pentapetalae</taxon>
        <taxon>rosids</taxon>
        <taxon>fabids</taxon>
        <taxon>Fabales</taxon>
        <taxon>Fabaceae</taxon>
        <taxon>Papilionoideae</taxon>
        <taxon>50 kb inversion clade</taxon>
        <taxon>NPAAA clade</taxon>
        <taxon>indigoferoid/millettioid clade</taxon>
        <taxon>Phaseoleae</taxon>
        <taxon>Mucuna</taxon>
    </lineage>
</organism>
<accession>A0A371EWC1</accession>
<protein>
    <submittedName>
        <fullName evidence="1">Uncharacterized protein</fullName>
    </submittedName>
</protein>